<keyword evidence="1 6" id="KW-0597">Phosphoprotein</keyword>
<keyword evidence="5" id="KW-0804">Transcription</keyword>
<evidence type="ECO:0000256" key="1">
    <source>
        <dbReference type="ARBA" id="ARBA00022553"/>
    </source>
</evidence>
<feature type="domain" description="Response regulatory" evidence="7">
    <location>
        <begin position="17"/>
        <end position="135"/>
    </location>
</feature>
<keyword evidence="3" id="KW-0805">Transcription regulation</keyword>
<dbReference type="Gene3D" id="3.40.50.2300">
    <property type="match status" value="1"/>
</dbReference>
<evidence type="ECO:0000256" key="4">
    <source>
        <dbReference type="ARBA" id="ARBA00023125"/>
    </source>
</evidence>
<comment type="caution">
    <text evidence="8">The sequence shown here is derived from an EMBL/GenBank/DDBJ whole genome shotgun (WGS) entry which is preliminary data.</text>
</comment>
<dbReference type="Proteomes" id="UP000445000">
    <property type="component" value="Unassembled WGS sequence"/>
</dbReference>
<dbReference type="GO" id="GO:0006355">
    <property type="term" value="P:regulation of DNA-templated transcription"/>
    <property type="evidence" value="ECO:0007669"/>
    <property type="project" value="TreeGrafter"/>
</dbReference>
<reference evidence="9" key="1">
    <citation type="submission" date="2020-01" db="EMBL/GenBank/DDBJ databases">
        <title>'Steroidobacter agaridevorans' sp. nov., agar-degrading bacteria isolated from rhizosphere soils.</title>
        <authorList>
            <person name="Ikenaga M."/>
            <person name="Kataoka M."/>
            <person name="Murouchi A."/>
            <person name="Katsuragi S."/>
            <person name="Sakai M."/>
        </authorList>
    </citation>
    <scope>NUCLEOTIDE SEQUENCE [LARGE SCALE GENOMIC DNA]</scope>
    <source>
        <strain evidence="9">YU21-B</strain>
    </source>
</reference>
<dbReference type="EMBL" id="BLJN01000005">
    <property type="protein sequence ID" value="GFE82652.1"/>
    <property type="molecule type" value="Genomic_DNA"/>
</dbReference>
<sequence>MKTQSGTGTNEDAAKSRVLVIDNDSSMVLWVRSVLQTEGYDCRTAFGGEEALAILRSTPDILVAISDIHMPGMDGISLLKSLGSLAGAASVPRFIFLTAYPEVDFAVQALRLGAVDFLVKPVRPQELLNAVRGAVESVDRNRAAMQLTDQAALLAQQAEALAAALSAWKHPQSTAVAAQPAEVNRSDLTTLGLDRLRRPRHALNPMGELDDVAWDLLLELLRADKTAQRISVSALSISVAHISPTTALRRIRELVKAGHILRNPDPLDARRDFVALAAECRAALEHYLEQVAKELAAAVAPRT</sequence>
<evidence type="ECO:0000256" key="5">
    <source>
        <dbReference type="ARBA" id="ARBA00023163"/>
    </source>
</evidence>
<dbReference type="GO" id="GO:0005829">
    <property type="term" value="C:cytosol"/>
    <property type="evidence" value="ECO:0007669"/>
    <property type="project" value="TreeGrafter"/>
</dbReference>
<proteinExistence type="predicted"/>
<protein>
    <recommendedName>
        <fullName evidence="7">Response regulatory domain-containing protein</fullName>
    </recommendedName>
</protein>
<dbReference type="InterPro" id="IPR036390">
    <property type="entry name" value="WH_DNA-bd_sf"/>
</dbReference>
<dbReference type="RefSeq" id="WP_161814320.1">
    <property type="nucleotide sequence ID" value="NZ_BLJN01000005.1"/>
</dbReference>
<evidence type="ECO:0000256" key="6">
    <source>
        <dbReference type="PROSITE-ProRule" id="PRU00169"/>
    </source>
</evidence>
<dbReference type="PANTHER" id="PTHR48111">
    <property type="entry name" value="REGULATOR OF RPOS"/>
    <property type="match status" value="1"/>
</dbReference>
<name>A0A829YII4_9GAMM</name>
<evidence type="ECO:0000259" key="7">
    <source>
        <dbReference type="PROSITE" id="PS50110"/>
    </source>
</evidence>
<evidence type="ECO:0000256" key="2">
    <source>
        <dbReference type="ARBA" id="ARBA00023012"/>
    </source>
</evidence>
<dbReference type="InterPro" id="IPR036388">
    <property type="entry name" value="WH-like_DNA-bd_sf"/>
</dbReference>
<dbReference type="PANTHER" id="PTHR48111:SF1">
    <property type="entry name" value="TWO-COMPONENT RESPONSE REGULATOR ORR33"/>
    <property type="match status" value="1"/>
</dbReference>
<dbReference type="SUPFAM" id="SSF52172">
    <property type="entry name" value="CheY-like"/>
    <property type="match status" value="1"/>
</dbReference>
<keyword evidence="9" id="KW-1185">Reference proteome</keyword>
<dbReference type="SMART" id="SM00448">
    <property type="entry name" value="REC"/>
    <property type="match status" value="1"/>
</dbReference>
<accession>A0A829YII4</accession>
<dbReference type="InterPro" id="IPR039420">
    <property type="entry name" value="WalR-like"/>
</dbReference>
<dbReference type="SUPFAM" id="SSF46785">
    <property type="entry name" value="Winged helix' DNA-binding domain"/>
    <property type="match status" value="1"/>
</dbReference>
<dbReference type="GO" id="GO:0000156">
    <property type="term" value="F:phosphorelay response regulator activity"/>
    <property type="evidence" value="ECO:0007669"/>
    <property type="project" value="TreeGrafter"/>
</dbReference>
<organism evidence="8 9">
    <name type="scientific">Steroidobacter agaridevorans</name>
    <dbReference type="NCBI Taxonomy" id="2695856"/>
    <lineage>
        <taxon>Bacteria</taxon>
        <taxon>Pseudomonadati</taxon>
        <taxon>Pseudomonadota</taxon>
        <taxon>Gammaproteobacteria</taxon>
        <taxon>Steroidobacterales</taxon>
        <taxon>Steroidobacteraceae</taxon>
        <taxon>Steroidobacter</taxon>
    </lineage>
</organism>
<dbReference type="GO" id="GO:0032993">
    <property type="term" value="C:protein-DNA complex"/>
    <property type="evidence" value="ECO:0007669"/>
    <property type="project" value="TreeGrafter"/>
</dbReference>
<keyword evidence="2" id="KW-0902">Two-component regulatory system</keyword>
<dbReference type="PROSITE" id="PS50110">
    <property type="entry name" value="RESPONSE_REGULATORY"/>
    <property type="match status" value="1"/>
</dbReference>
<evidence type="ECO:0000313" key="8">
    <source>
        <dbReference type="EMBL" id="GFE82652.1"/>
    </source>
</evidence>
<gene>
    <name evidence="8" type="ORF">GCM10011487_46520</name>
</gene>
<dbReference type="Gene3D" id="1.10.10.10">
    <property type="entry name" value="Winged helix-like DNA-binding domain superfamily/Winged helix DNA-binding domain"/>
    <property type="match status" value="1"/>
</dbReference>
<dbReference type="GO" id="GO:0000976">
    <property type="term" value="F:transcription cis-regulatory region binding"/>
    <property type="evidence" value="ECO:0007669"/>
    <property type="project" value="TreeGrafter"/>
</dbReference>
<dbReference type="CDD" id="cd17536">
    <property type="entry name" value="REC_YesN-like"/>
    <property type="match status" value="1"/>
</dbReference>
<evidence type="ECO:0000313" key="9">
    <source>
        <dbReference type="Proteomes" id="UP000445000"/>
    </source>
</evidence>
<dbReference type="InterPro" id="IPR011006">
    <property type="entry name" value="CheY-like_superfamily"/>
</dbReference>
<dbReference type="AlphaFoldDB" id="A0A829YII4"/>
<dbReference type="Pfam" id="PF00072">
    <property type="entry name" value="Response_reg"/>
    <property type="match status" value="1"/>
</dbReference>
<feature type="modified residue" description="4-aspartylphosphate" evidence="6">
    <location>
        <position position="67"/>
    </location>
</feature>
<dbReference type="InterPro" id="IPR001789">
    <property type="entry name" value="Sig_transdc_resp-reg_receiver"/>
</dbReference>
<keyword evidence="4" id="KW-0238">DNA-binding</keyword>
<evidence type="ECO:0000256" key="3">
    <source>
        <dbReference type="ARBA" id="ARBA00023015"/>
    </source>
</evidence>